<dbReference type="OrthoDB" id="3217549at2759"/>
<evidence type="ECO:0000313" key="2">
    <source>
        <dbReference type="Proteomes" id="UP000054270"/>
    </source>
</evidence>
<gene>
    <name evidence="1" type="ORF">HYPSUDRAFT_48140</name>
</gene>
<sequence>MFLDQDTLSLIFIAAYDDAPNFATTSSLRSVNSLWMALADNTPHLWTKLLFNEQSHFANVDRARLHTHNSKNYPLDVNISLPQTDILSTENAQTIIALLGEHVHRFRSFDIHATAHEGIEALVAIGDQCAASILEELIITVDACTDDYDSISKFSFFPYYVIVMG</sequence>
<organism evidence="1 2">
    <name type="scientific">Hypholoma sublateritium (strain FD-334 SS-4)</name>
    <dbReference type="NCBI Taxonomy" id="945553"/>
    <lineage>
        <taxon>Eukaryota</taxon>
        <taxon>Fungi</taxon>
        <taxon>Dikarya</taxon>
        <taxon>Basidiomycota</taxon>
        <taxon>Agaricomycotina</taxon>
        <taxon>Agaricomycetes</taxon>
        <taxon>Agaricomycetidae</taxon>
        <taxon>Agaricales</taxon>
        <taxon>Agaricineae</taxon>
        <taxon>Strophariaceae</taxon>
        <taxon>Hypholoma</taxon>
    </lineage>
</organism>
<name>A0A0D2P5A2_HYPSF</name>
<dbReference type="Proteomes" id="UP000054270">
    <property type="component" value="Unassembled WGS sequence"/>
</dbReference>
<evidence type="ECO:0000313" key="1">
    <source>
        <dbReference type="EMBL" id="KJA15620.1"/>
    </source>
</evidence>
<protein>
    <recommendedName>
        <fullName evidence="3">F-box domain-containing protein</fullName>
    </recommendedName>
</protein>
<dbReference type="AlphaFoldDB" id="A0A0D2P5A2"/>
<evidence type="ECO:0008006" key="3">
    <source>
        <dbReference type="Google" id="ProtNLM"/>
    </source>
</evidence>
<accession>A0A0D2P5A2</accession>
<dbReference type="EMBL" id="KN817639">
    <property type="protein sequence ID" value="KJA15620.1"/>
    <property type="molecule type" value="Genomic_DNA"/>
</dbReference>
<keyword evidence="2" id="KW-1185">Reference proteome</keyword>
<proteinExistence type="predicted"/>
<reference evidence="2" key="1">
    <citation type="submission" date="2014-04" db="EMBL/GenBank/DDBJ databases">
        <title>Evolutionary Origins and Diversification of the Mycorrhizal Mutualists.</title>
        <authorList>
            <consortium name="DOE Joint Genome Institute"/>
            <consortium name="Mycorrhizal Genomics Consortium"/>
            <person name="Kohler A."/>
            <person name="Kuo A."/>
            <person name="Nagy L.G."/>
            <person name="Floudas D."/>
            <person name="Copeland A."/>
            <person name="Barry K.W."/>
            <person name="Cichocki N."/>
            <person name="Veneault-Fourrey C."/>
            <person name="LaButti K."/>
            <person name="Lindquist E.A."/>
            <person name="Lipzen A."/>
            <person name="Lundell T."/>
            <person name="Morin E."/>
            <person name="Murat C."/>
            <person name="Riley R."/>
            <person name="Ohm R."/>
            <person name="Sun H."/>
            <person name="Tunlid A."/>
            <person name="Henrissat B."/>
            <person name="Grigoriev I.V."/>
            <person name="Hibbett D.S."/>
            <person name="Martin F."/>
        </authorList>
    </citation>
    <scope>NUCLEOTIDE SEQUENCE [LARGE SCALE GENOMIC DNA]</scope>
    <source>
        <strain evidence="2">FD-334 SS-4</strain>
    </source>
</reference>